<keyword evidence="3 15" id="KW-0547">Nucleotide-binding</keyword>
<dbReference type="InterPro" id="IPR004586">
    <property type="entry name" value="RecB"/>
</dbReference>
<dbReference type="InterPro" id="IPR011604">
    <property type="entry name" value="PDDEXK-like_dom_sf"/>
</dbReference>
<dbReference type="Pfam" id="PF00580">
    <property type="entry name" value="UvrD-helicase"/>
    <property type="match status" value="1"/>
</dbReference>
<evidence type="ECO:0000256" key="10">
    <source>
        <dbReference type="ARBA" id="ARBA00023125"/>
    </source>
</evidence>
<comment type="catalytic activity">
    <reaction evidence="15">
        <text>Exonucleolytic cleavage (in the presence of ATP) in either 5'- to 3'- or 3'- to 5'-direction to yield 5'-phosphooligonucleotides.</text>
        <dbReference type="EC" id="3.1.11.5"/>
    </reaction>
</comment>
<keyword evidence="9 15" id="KW-0460">Magnesium</keyword>
<comment type="catalytic activity">
    <reaction evidence="13 15">
        <text>Couples ATP hydrolysis with the unwinding of duplex DNA by translocating in the 3'-5' direction.</text>
        <dbReference type="EC" id="5.6.2.4"/>
    </reaction>
</comment>
<feature type="region of interest" description="Nuclease activity, interacts with RecD and RecA" evidence="15">
    <location>
        <begin position="920"/>
        <end position="1196"/>
    </location>
</feature>
<feature type="domain" description="UvrD-like helicase C-terminal" evidence="18">
    <location>
        <begin position="484"/>
        <end position="753"/>
    </location>
</feature>
<comment type="similarity">
    <text evidence="15">Belongs to the helicase family. UvrD subfamily.</text>
</comment>
<comment type="function">
    <text evidence="15">A helicase/nuclease that prepares dsDNA breaks (DSB) for recombinational DNA repair. Binds to DSBs and unwinds DNA via a highly rapid and processive ATP-dependent bidirectional helicase activity. Unwinds dsDNA until it encounters a Chi (crossover hotspot instigator) sequence from the 3' direction. Cuts ssDNA a few nucleotides 3' to the Chi site. The properties and activities of the enzyme are changed at Chi. The Chi-altered holoenzyme produces a long 3'-ssDNA overhang and facilitates RecA-binding to the ssDNA for homologous DNA recombination and repair. Holoenzyme degrades any linearized DNA that is unable to undergo homologous recombination. In the holoenzyme this subunit contributes ATPase, 3'-5' helicase, exonuclease activity and loads RecA onto ssDNA.</text>
</comment>
<evidence type="ECO:0000256" key="3">
    <source>
        <dbReference type="ARBA" id="ARBA00022741"/>
    </source>
</evidence>
<dbReference type="InterPro" id="IPR014016">
    <property type="entry name" value="UvrD-like_ATP-bd"/>
</dbReference>
<keyword evidence="20" id="KW-1185">Reference proteome</keyword>
<feature type="region of interest" description="DNA-binding and helicase activity, interacts with RecC" evidence="15">
    <location>
        <begin position="1"/>
        <end position="870"/>
    </location>
</feature>
<keyword evidence="1 15" id="KW-0540">Nuclease</keyword>
<dbReference type="GO" id="GO:0005524">
    <property type="term" value="F:ATP binding"/>
    <property type="evidence" value="ECO:0007669"/>
    <property type="project" value="UniProtKB-UniRule"/>
</dbReference>
<dbReference type="CDD" id="cd22352">
    <property type="entry name" value="RecB_C-like"/>
    <property type="match status" value="1"/>
</dbReference>
<reference evidence="19" key="1">
    <citation type="submission" date="2021-02" db="EMBL/GenBank/DDBJ databases">
        <title>Neisseriaceae sp. 26B isolated from the cloaca of a Common Toad-headed Turtle (Mesoclemmys nasuta).</title>
        <authorList>
            <person name="Spergser J."/>
            <person name="Busse H.-J."/>
        </authorList>
    </citation>
    <scope>NUCLEOTIDE SEQUENCE</scope>
    <source>
        <strain evidence="19">26B</strain>
    </source>
</reference>
<evidence type="ECO:0000313" key="20">
    <source>
        <dbReference type="Proteomes" id="UP000653156"/>
    </source>
</evidence>
<keyword evidence="2 15" id="KW-0479">Metal-binding</keyword>
<dbReference type="GO" id="GO:0005829">
    <property type="term" value="C:cytosol"/>
    <property type="evidence" value="ECO:0007669"/>
    <property type="project" value="TreeGrafter"/>
</dbReference>
<evidence type="ECO:0000259" key="18">
    <source>
        <dbReference type="PROSITE" id="PS51217"/>
    </source>
</evidence>
<dbReference type="GO" id="GO:0000287">
    <property type="term" value="F:magnesium ion binding"/>
    <property type="evidence" value="ECO:0007669"/>
    <property type="project" value="UniProtKB-UniRule"/>
</dbReference>
<comment type="domain">
    <text evidence="15">The C-terminal domain has nuclease activity and interacts with RecD. It interacts with RecA, facilitating its loading onto ssDNA.</text>
</comment>
<evidence type="ECO:0000313" key="19">
    <source>
        <dbReference type="EMBL" id="QRQ81598.1"/>
    </source>
</evidence>
<dbReference type="RefSeq" id="WP_230338894.1">
    <property type="nucleotide sequence ID" value="NZ_CP069798.1"/>
</dbReference>
<dbReference type="Proteomes" id="UP000653156">
    <property type="component" value="Chromosome"/>
</dbReference>
<dbReference type="SUPFAM" id="SSF52540">
    <property type="entry name" value="P-loop containing nucleoside triphosphate hydrolases"/>
    <property type="match status" value="1"/>
</dbReference>
<keyword evidence="10 15" id="KW-0238">DNA-binding</keyword>
<name>A0A892ZGL1_9NEIS</name>
<evidence type="ECO:0000256" key="4">
    <source>
        <dbReference type="ARBA" id="ARBA00022763"/>
    </source>
</evidence>
<evidence type="ECO:0000256" key="9">
    <source>
        <dbReference type="ARBA" id="ARBA00022842"/>
    </source>
</evidence>
<dbReference type="GO" id="GO:0008854">
    <property type="term" value="F:exodeoxyribonuclease V activity"/>
    <property type="evidence" value="ECO:0007669"/>
    <property type="project" value="UniProtKB-EC"/>
</dbReference>
<evidence type="ECO:0000256" key="13">
    <source>
        <dbReference type="ARBA" id="ARBA00034617"/>
    </source>
</evidence>
<dbReference type="EC" id="5.6.2.4" evidence="15"/>
<dbReference type="GO" id="GO:0043138">
    <property type="term" value="F:3'-5' DNA helicase activity"/>
    <property type="evidence" value="ECO:0007669"/>
    <property type="project" value="UniProtKB-UniRule"/>
</dbReference>
<feature type="domain" description="UvrD-like helicase ATP-binding" evidence="17">
    <location>
        <begin position="1"/>
        <end position="457"/>
    </location>
</feature>
<dbReference type="InterPro" id="IPR014017">
    <property type="entry name" value="DNA_helicase_UvrD-like_C"/>
</dbReference>
<evidence type="ECO:0000259" key="17">
    <source>
        <dbReference type="PROSITE" id="PS51198"/>
    </source>
</evidence>
<dbReference type="EC" id="3.1.11.5" evidence="15"/>
<keyword evidence="6 15" id="KW-0347">Helicase</keyword>
<dbReference type="PANTHER" id="PTHR11070">
    <property type="entry name" value="UVRD / RECB / PCRA DNA HELICASE FAMILY MEMBER"/>
    <property type="match status" value="1"/>
</dbReference>
<comment type="subunit">
    <text evidence="15">Heterotrimer of RecB, RecC and RecD. All subunits contribute to DNA-binding. Interacts with RecA.</text>
</comment>
<evidence type="ECO:0000256" key="11">
    <source>
        <dbReference type="ARBA" id="ARBA00023204"/>
    </source>
</evidence>
<feature type="binding site" evidence="15">
    <location>
        <position position="1094"/>
    </location>
    <ligand>
        <name>Mg(2+)</name>
        <dbReference type="ChEBI" id="CHEBI:18420"/>
    </ligand>
</feature>
<comment type="miscellaneous">
    <text evidence="15">In the RecBCD complex, RecB has a slow 3'-5' helicase, an exonuclease activity and loads RecA onto ssDNA, RecD has a fast 5'-3' helicase activity, while RecC stimulates the ATPase and processivity of the RecB helicase and contributes to recognition of the Chi site.</text>
</comment>
<dbReference type="InterPro" id="IPR000212">
    <property type="entry name" value="DNA_helicase_UvrD/REP"/>
</dbReference>
<dbReference type="SUPFAM" id="SSF52980">
    <property type="entry name" value="Restriction endonuclease-like"/>
    <property type="match status" value="1"/>
</dbReference>
<sequence>MTPHTLNPLTLPLAGTSLIEASAGTGKTYNIAALFARLVLVEHMPVERILVVTFTKAATAELKTRLRTRLAEALAYLRQEPGAEANTDAVLLAIIRAAQQQESDARLILRLQAALNQFDGAAIHTIHGFCQRVLTDYAFLCNTPFDTETAEADPALLLTLAQDFWRSHISHHPLYAPLAATRGLIPQQWLSELGSWLSRSDIVFRQPESHDLVQAQQQLAACWQTLCRQAETIENLFWPLKAAKLNGTSFQDRTFQPFFSELLAAVAADNPYYPFSKADKFACFHADFLHDKTKKNQQLSEAEVAILAPLADFGTALAELAAAENSTVLQWQYQAFVHIRQQLQNHKQNSRQRSFDDLLADVATALGSGNPQATALAQALAANWHIALIDEFQDTDPLQYAIFKTAFADQGRPLLMVGDPKQAIYRFRGADIHAYLQAAADTSPAQRYTLQTNYRSHRALVNGIGHLFSGKQRPFVLDGIPYTPVAAERADSQLAPAAAAIHIRWLHEHSDVDANGKETLPNKDQLRQRAANWCADEIAAAIGQGLSGSLKLKQQPLQAGDIAVLVETHNQGEMVAASLKQRGVQSVSLGNHSVFATEEALAMAALLAFWLHPQQTATLRFVLAGPLFCRNGAELQALNSNEAALSQWISWAETAREHWQQHGIYAALQQFSRHSSLETGLLQRRQERSLTNFWQLGELLAAAEADSPAPAALQQWLQHQIGNPNQQHGEAQQLRLESDDALVKIVTMHAAKGLEYPLVYCPFVWDGKDQQRRDWALLHRDKQHELVHQSLLSEEDSHTIVNDHMGELLRLYYVALTRAREQLVLYAAACRNTADNPFGYLLAGSPESSVADTRALWHNGYKNSPVSSLKALWQQCLAAAPASSAFAWHEGAPAPAQVAPAAAPATPYQALRLPERPFQYIRHTSFTALSRHSHGQNNEAQTPQLDAAETATAPHIEQTPETAILGFARGMNAGVCLHALLENTDFARPAAEQQALYAPLLAQYGFADTPVDSLLPMIDAVRHAPLWPGSSLAGIPAAQRLPEMGFVLHMHDFALPRLRHWFAQPHIGLPAACVQAAARLDFATVNGFLNGFIDMSCQDQQGRVAVIDYKSNYLGARLANYHPDAMHQAMAEHHYYLQALIYAIAVARFLHARHALPDSIAIRYLFLRGLNENNHHGIWHWDIATADLADWLPPKE</sequence>
<dbReference type="Pfam" id="PF13361">
    <property type="entry name" value="UvrD_C"/>
    <property type="match status" value="1"/>
</dbReference>
<evidence type="ECO:0000256" key="15">
    <source>
        <dbReference type="HAMAP-Rule" id="MF_01485"/>
    </source>
</evidence>
<dbReference type="HAMAP" id="MF_01485">
    <property type="entry name" value="RecB"/>
    <property type="match status" value="1"/>
</dbReference>
<evidence type="ECO:0000256" key="16">
    <source>
        <dbReference type="PROSITE-ProRule" id="PRU00560"/>
    </source>
</evidence>
<evidence type="ECO:0000256" key="7">
    <source>
        <dbReference type="ARBA" id="ARBA00022839"/>
    </source>
</evidence>
<keyword evidence="5 15" id="KW-0378">Hydrolase</keyword>
<dbReference type="AlphaFoldDB" id="A0A892ZGL1"/>
<evidence type="ECO:0000256" key="5">
    <source>
        <dbReference type="ARBA" id="ARBA00022801"/>
    </source>
</evidence>
<dbReference type="Gene3D" id="1.10.486.10">
    <property type="entry name" value="PCRA, domain 4"/>
    <property type="match status" value="1"/>
</dbReference>
<dbReference type="PROSITE" id="PS51217">
    <property type="entry name" value="UVRD_HELICASE_CTER"/>
    <property type="match status" value="1"/>
</dbReference>
<evidence type="ECO:0000256" key="1">
    <source>
        <dbReference type="ARBA" id="ARBA00022722"/>
    </source>
</evidence>
<dbReference type="PROSITE" id="PS51198">
    <property type="entry name" value="UVRD_HELICASE_ATP_BIND"/>
    <property type="match status" value="1"/>
</dbReference>
<keyword evidence="12 15" id="KW-0413">Isomerase</keyword>
<evidence type="ECO:0000256" key="12">
    <source>
        <dbReference type="ARBA" id="ARBA00023235"/>
    </source>
</evidence>
<dbReference type="Gene3D" id="3.40.50.300">
    <property type="entry name" value="P-loop containing nucleotide triphosphate hydrolases"/>
    <property type="match status" value="2"/>
</dbReference>
<keyword evidence="7 15" id="KW-0269">Exonuclease</keyword>
<feature type="binding site" evidence="15">
    <location>
        <position position="978"/>
    </location>
    <ligand>
        <name>Mg(2+)</name>
        <dbReference type="ChEBI" id="CHEBI:18420"/>
    </ligand>
</feature>
<dbReference type="PANTHER" id="PTHR11070:SF23">
    <property type="entry name" value="RECBCD ENZYME SUBUNIT RECB"/>
    <property type="match status" value="1"/>
</dbReference>
<feature type="binding site" evidence="15">
    <location>
        <position position="1108"/>
    </location>
    <ligand>
        <name>Mg(2+)</name>
        <dbReference type="ChEBI" id="CHEBI:18420"/>
    </ligand>
</feature>
<dbReference type="NCBIfam" id="TIGR00609">
    <property type="entry name" value="recB"/>
    <property type="match status" value="1"/>
</dbReference>
<dbReference type="GO" id="GO:0000724">
    <property type="term" value="P:double-strand break repair via homologous recombination"/>
    <property type="evidence" value="ECO:0007669"/>
    <property type="project" value="UniProtKB-UniRule"/>
</dbReference>
<keyword evidence="11 15" id="KW-0234">DNA repair</keyword>
<dbReference type="InterPro" id="IPR011335">
    <property type="entry name" value="Restrct_endonuc-II-like"/>
</dbReference>
<dbReference type="Gene3D" id="3.90.320.10">
    <property type="match status" value="1"/>
</dbReference>
<gene>
    <name evidence="15 19" type="primary">recB</name>
    <name evidence="19" type="ORF">JQU52_13015</name>
</gene>
<dbReference type="Gene3D" id="1.10.3170.10">
    <property type="entry name" value="Recbcd, chain B, domain 2"/>
    <property type="match status" value="1"/>
</dbReference>
<dbReference type="GO" id="GO:0003677">
    <property type="term" value="F:DNA binding"/>
    <property type="evidence" value="ECO:0007669"/>
    <property type="project" value="UniProtKB-UniRule"/>
</dbReference>
<dbReference type="KEGG" id="ptes:JQU52_13015"/>
<proteinExistence type="inferred from homology"/>
<comment type="cofactor">
    <cofactor evidence="15">
        <name>Mg(2+)</name>
        <dbReference type="ChEBI" id="CHEBI:18420"/>
    </cofactor>
    <text evidence="15">Binds 1 Mg(2+) ion per subunit.</text>
</comment>
<evidence type="ECO:0000256" key="6">
    <source>
        <dbReference type="ARBA" id="ARBA00022806"/>
    </source>
</evidence>
<feature type="active site" description="For nuclease activity" evidence="15">
    <location>
        <position position="1108"/>
    </location>
</feature>
<feature type="binding site" evidence="16">
    <location>
        <begin position="21"/>
        <end position="28"/>
    </location>
    <ligand>
        <name>ATP</name>
        <dbReference type="ChEBI" id="CHEBI:30616"/>
    </ligand>
</feature>
<accession>A0A892ZGL1</accession>
<evidence type="ECO:0000256" key="8">
    <source>
        <dbReference type="ARBA" id="ARBA00022840"/>
    </source>
</evidence>
<protein>
    <recommendedName>
        <fullName evidence="15">RecBCD enzyme subunit RecB</fullName>
        <ecNumber evidence="15">3.1.11.5</ecNumber>
        <ecNumber evidence="15">5.6.2.4</ecNumber>
    </recommendedName>
    <alternativeName>
        <fullName evidence="15">DNA 3'-5' helicase subunit RecB</fullName>
    </alternativeName>
    <alternativeName>
        <fullName evidence="15">Exonuclease V subunit RecB</fullName>
        <shortName evidence="15">ExoV subunit RecB</shortName>
    </alternativeName>
    <alternativeName>
        <fullName evidence="15">Helicase/nuclease RecBCD subunit RecB</fullName>
    </alternativeName>
</protein>
<dbReference type="EMBL" id="CP069798">
    <property type="protein sequence ID" value="QRQ81598.1"/>
    <property type="molecule type" value="Genomic_DNA"/>
</dbReference>
<keyword evidence="8 15" id="KW-0067">ATP-binding</keyword>
<evidence type="ECO:0000256" key="14">
    <source>
        <dbReference type="ARBA" id="ARBA00048988"/>
    </source>
</evidence>
<dbReference type="InterPro" id="IPR027417">
    <property type="entry name" value="P-loop_NTPase"/>
</dbReference>
<keyword evidence="4 15" id="KW-0227">DNA damage</keyword>
<dbReference type="GO" id="GO:0009338">
    <property type="term" value="C:exodeoxyribonuclease V complex"/>
    <property type="evidence" value="ECO:0007669"/>
    <property type="project" value="TreeGrafter"/>
</dbReference>
<organism evidence="19 20">
    <name type="scientific">Paralysiella testudinis</name>
    <dbReference type="NCBI Taxonomy" id="2809020"/>
    <lineage>
        <taxon>Bacteria</taxon>
        <taxon>Pseudomonadati</taxon>
        <taxon>Pseudomonadota</taxon>
        <taxon>Betaproteobacteria</taxon>
        <taxon>Neisseriales</taxon>
        <taxon>Neisseriaceae</taxon>
        <taxon>Paralysiella</taxon>
    </lineage>
</organism>
<comment type="catalytic activity">
    <reaction evidence="14 15">
        <text>ATP + H2O = ADP + phosphate + H(+)</text>
        <dbReference type="Rhea" id="RHEA:13065"/>
        <dbReference type="ChEBI" id="CHEBI:15377"/>
        <dbReference type="ChEBI" id="CHEBI:15378"/>
        <dbReference type="ChEBI" id="CHEBI:30616"/>
        <dbReference type="ChEBI" id="CHEBI:43474"/>
        <dbReference type="ChEBI" id="CHEBI:456216"/>
        <dbReference type="EC" id="5.6.2.4"/>
    </reaction>
</comment>
<comment type="domain">
    <text evidence="15">The N-terminal DNA-binding domain is a ssDNA-dependent ATPase and has ATP-dependent 3'-5' helicase function. This domain interacts with RecC.</text>
</comment>
<evidence type="ECO:0000256" key="2">
    <source>
        <dbReference type="ARBA" id="ARBA00022723"/>
    </source>
</evidence>